<evidence type="ECO:0000313" key="2">
    <source>
        <dbReference type="Proteomes" id="UP000006001"/>
    </source>
</evidence>
<evidence type="ECO:0000313" key="1">
    <source>
        <dbReference type="EMBL" id="EEZ60682.1"/>
    </source>
</evidence>
<dbReference type="HOGENOM" id="CLU_3222137_0_0_11"/>
<gene>
    <name evidence="1" type="ORF">HMPREF0762_01487</name>
</gene>
<reference evidence="1" key="1">
    <citation type="submission" date="2009-10" db="EMBL/GenBank/DDBJ databases">
        <authorList>
            <person name="Weinstock G."/>
            <person name="Sodergren E."/>
            <person name="Clifton S."/>
            <person name="Fulton L."/>
            <person name="Fulton B."/>
            <person name="Courtney L."/>
            <person name="Fronick C."/>
            <person name="Harrison M."/>
            <person name="Strong C."/>
            <person name="Farmer C."/>
            <person name="Delahaunty K."/>
            <person name="Markovic C."/>
            <person name="Hall O."/>
            <person name="Minx P."/>
            <person name="Tomlinson C."/>
            <person name="Mitreva M."/>
            <person name="Nelson J."/>
            <person name="Hou S."/>
            <person name="Wollam A."/>
            <person name="Pepin K.H."/>
            <person name="Johnson M."/>
            <person name="Bhonagiri V."/>
            <person name="Nash W.E."/>
            <person name="Warren W."/>
            <person name="Chinwalla A."/>
            <person name="Mardis E.R."/>
            <person name="Wilson R.K."/>
        </authorList>
    </citation>
    <scope>NUCLEOTIDE SEQUENCE [LARGE SCALE GENOMIC DNA]</scope>
    <source>
        <strain evidence="1">ATCC 700122</strain>
    </source>
</reference>
<comment type="caution">
    <text evidence="1">The sequence shown here is derived from an EMBL/GenBank/DDBJ whole genome shotgun (WGS) entry which is preliminary data.</text>
</comment>
<dbReference type="EMBL" id="ACUX02000016">
    <property type="protein sequence ID" value="EEZ60682.1"/>
    <property type="molecule type" value="Genomic_DNA"/>
</dbReference>
<accession>D0WI16</accession>
<sequence length="44" mass="4947">MRTSTCVARMRAKRADGTAALARRTAHRASLLRGRAHDCWNHNV</sequence>
<dbReference type="Proteomes" id="UP000006001">
    <property type="component" value="Unassembled WGS sequence"/>
</dbReference>
<dbReference type="STRING" id="649764.HMPREF0762_01487"/>
<name>D0WI16_SLAES</name>
<proteinExistence type="predicted"/>
<dbReference type="AlphaFoldDB" id="D0WI16"/>
<protein>
    <submittedName>
        <fullName evidence="1">Uncharacterized protein</fullName>
    </submittedName>
</protein>
<organism evidence="1 2">
    <name type="scientific">Slackia exigua (strain ATCC 700122 / DSM 15923 / CIP 105133 / JCM 11022 / KCTC 5966 / S-7)</name>
    <dbReference type="NCBI Taxonomy" id="649764"/>
    <lineage>
        <taxon>Bacteria</taxon>
        <taxon>Bacillati</taxon>
        <taxon>Actinomycetota</taxon>
        <taxon>Coriobacteriia</taxon>
        <taxon>Eggerthellales</taxon>
        <taxon>Eggerthellaceae</taxon>
        <taxon>Slackia</taxon>
    </lineage>
</organism>
<keyword evidence="2" id="KW-1185">Reference proteome</keyword>